<dbReference type="PANTHER" id="PTHR23407">
    <property type="entry name" value="ATPASE INHIBITOR/5-FORMYLTETRAHYDROFOLATE CYCLO-LIGASE"/>
    <property type="match status" value="1"/>
</dbReference>
<dbReference type="AlphaFoldDB" id="A0A238ZU37"/>
<dbReference type="EC" id="6.3.3.2" evidence="4"/>
<proteinExistence type="inferred from homology"/>
<evidence type="ECO:0000313" key="6">
    <source>
        <dbReference type="Proteomes" id="UP000198305"/>
    </source>
</evidence>
<comment type="similarity">
    <text evidence="1 4">Belongs to the 5-formyltetrahydrofolate cyclo-ligase family.</text>
</comment>
<evidence type="ECO:0000256" key="1">
    <source>
        <dbReference type="ARBA" id="ARBA00010638"/>
    </source>
</evidence>
<accession>A0A238ZU37</accession>
<evidence type="ECO:0000256" key="2">
    <source>
        <dbReference type="ARBA" id="ARBA00022741"/>
    </source>
</evidence>
<keyword evidence="4" id="KW-0479">Metal-binding</keyword>
<keyword evidence="5" id="KW-0436">Ligase</keyword>
<sequence>MELGQIRKRLIEDRLALDRQDAARISAAIITHFQLICECMFGRSIGCYWPIKGEVNSVPLMMQLHKAGSTISLPVVDDESSAVGFKRWHPEALMTKGALQIPYPVDTDSVQPKILIVPLVGFDNRGYRLGYGTDSYDTALRGFDPPPITIGLGYEAGLLGSVIPGARSVPIEFILTEQGVRHFRDGNLQWVTSGRQMENIMKDLFFFHFRSREERALASPVCYAKH</sequence>
<dbReference type="GO" id="GO:0005524">
    <property type="term" value="F:ATP binding"/>
    <property type="evidence" value="ECO:0007669"/>
    <property type="project" value="UniProtKB-KW"/>
</dbReference>
<name>A0A238ZU37_9PROT</name>
<keyword evidence="4" id="KW-0460">Magnesium</keyword>
<keyword evidence="2 4" id="KW-0547">Nucleotide-binding</keyword>
<protein>
    <recommendedName>
        <fullName evidence="4">5-formyltetrahydrofolate cyclo-ligase</fullName>
        <ecNumber evidence="4">6.3.3.2</ecNumber>
    </recommendedName>
</protein>
<keyword evidence="6" id="KW-1185">Reference proteome</keyword>
<dbReference type="SUPFAM" id="SSF100950">
    <property type="entry name" value="NagB/RpiA/CoA transferase-like"/>
    <property type="match status" value="1"/>
</dbReference>
<dbReference type="GO" id="GO:0035999">
    <property type="term" value="P:tetrahydrofolate interconversion"/>
    <property type="evidence" value="ECO:0007669"/>
    <property type="project" value="TreeGrafter"/>
</dbReference>
<comment type="catalytic activity">
    <reaction evidence="4">
        <text>(6S)-5-formyl-5,6,7,8-tetrahydrofolate + ATP = (6R)-5,10-methenyltetrahydrofolate + ADP + phosphate</text>
        <dbReference type="Rhea" id="RHEA:10488"/>
        <dbReference type="ChEBI" id="CHEBI:30616"/>
        <dbReference type="ChEBI" id="CHEBI:43474"/>
        <dbReference type="ChEBI" id="CHEBI:57455"/>
        <dbReference type="ChEBI" id="CHEBI:57457"/>
        <dbReference type="ChEBI" id="CHEBI:456216"/>
        <dbReference type="EC" id="6.3.3.2"/>
    </reaction>
</comment>
<dbReference type="EMBL" id="FZOA01000005">
    <property type="protein sequence ID" value="SNR86274.1"/>
    <property type="molecule type" value="Genomic_DNA"/>
</dbReference>
<dbReference type="InterPro" id="IPR037171">
    <property type="entry name" value="NagB/RpiA_transferase-like"/>
</dbReference>
<evidence type="ECO:0000256" key="4">
    <source>
        <dbReference type="RuleBase" id="RU361279"/>
    </source>
</evidence>
<dbReference type="GO" id="GO:0030272">
    <property type="term" value="F:5-formyltetrahydrofolate cyclo-ligase activity"/>
    <property type="evidence" value="ECO:0007669"/>
    <property type="project" value="UniProtKB-EC"/>
</dbReference>
<gene>
    <name evidence="5" type="ORF">SAMN05192560_1493</name>
</gene>
<dbReference type="Pfam" id="PF01812">
    <property type="entry name" value="5-FTHF_cyc-lig"/>
    <property type="match status" value="1"/>
</dbReference>
<comment type="cofactor">
    <cofactor evidence="4">
        <name>Mg(2+)</name>
        <dbReference type="ChEBI" id="CHEBI:18420"/>
    </cofactor>
</comment>
<evidence type="ECO:0000313" key="5">
    <source>
        <dbReference type="EMBL" id="SNR86274.1"/>
    </source>
</evidence>
<organism evidence="5 6">
    <name type="scientific">Methylobacillus rhizosphaerae</name>
    <dbReference type="NCBI Taxonomy" id="551994"/>
    <lineage>
        <taxon>Bacteria</taxon>
        <taxon>Pseudomonadati</taxon>
        <taxon>Pseudomonadota</taxon>
        <taxon>Betaproteobacteria</taxon>
        <taxon>Nitrosomonadales</taxon>
        <taxon>Methylophilaceae</taxon>
        <taxon>Methylobacillus</taxon>
    </lineage>
</organism>
<dbReference type="InterPro" id="IPR002698">
    <property type="entry name" value="FTHF_cligase"/>
</dbReference>
<evidence type="ECO:0000256" key="3">
    <source>
        <dbReference type="ARBA" id="ARBA00022840"/>
    </source>
</evidence>
<dbReference type="Proteomes" id="UP000198305">
    <property type="component" value="Unassembled WGS sequence"/>
</dbReference>
<dbReference type="PANTHER" id="PTHR23407:SF1">
    <property type="entry name" value="5-FORMYLTETRAHYDROFOLATE CYCLO-LIGASE"/>
    <property type="match status" value="1"/>
</dbReference>
<reference evidence="6" key="1">
    <citation type="submission" date="2017-06" db="EMBL/GenBank/DDBJ databases">
        <authorList>
            <person name="Varghese N."/>
            <person name="Submissions S."/>
        </authorList>
    </citation>
    <scope>NUCLEOTIDE SEQUENCE [LARGE SCALE GENOMIC DNA]</scope>
    <source>
        <strain evidence="6">Ca-68</strain>
    </source>
</reference>
<dbReference type="InterPro" id="IPR024185">
    <property type="entry name" value="FTHF_cligase-like_sf"/>
</dbReference>
<dbReference type="Gene3D" id="3.40.50.10420">
    <property type="entry name" value="NagB/RpiA/CoA transferase-like"/>
    <property type="match status" value="1"/>
</dbReference>
<keyword evidence="3 4" id="KW-0067">ATP-binding</keyword>
<dbReference type="NCBIfam" id="TIGR02727">
    <property type="entry name" value="MTHFS_bact"/>
    <property type="match status" value="1"/>
</dbReference>
<dbReference type="GO" id="GO:0046872">
    <property type="term" value="F:metal ion binding"/>
    <property type="evidence" value="ECO:0007669"/>
    <property type="project" value="UniProtKB-KW"/>
</dbReference>
<dbReference type="GO" id="GO:0009396">
    <property type="term" value="P:folic acid-containing compound biosynthetic process"/>
    <property type="evidence" value="ECO:0007669"/>
    <property type="project" value="TreeGrafter"/>
</dbReference>